<dbReference type="AlphaFoldDB" id="A0A2S0WKH0"/>
<gene>
    <name evidence="1" type="ORF">C3E78_06145</name>
</gene>
<dbReference type="RefSeq" id="WP_108577467.1">
    <property type="nucleotide sequence ID" value="NZ_CP026952.1"/>
</dbReference>
<evidence type="ECO:0000313" key="2">
    <source>
        <dbReference type="Proteomes" id="UP000244384"/>
    </source>
</evidence>
<accession>A0A5F2EX02</accession>
<sequence>MTDEIPPLLRPDQMSPMRAVADLDRFWQSLKGRWGFARPQLWCLVLGPQGEWTSMFMKIEDCPDRPDPAMIGHLFEVLTWVVVDHVTGGSVALMYARPGPDDHRSDDRRWARALDAAGRRARVNVWPVFLANDDRVRIAAPDDVAA</sequence>
<name>A0A2S0WKH0_9ACTN</name>
<evidence type="ECO:0000313" key="1">
    <source>
        <dbReference type="EMBL" id="AWB91821.1"/>
    </source>
</evidence>
<keyword evidence="2" id="KW-1185">Reference proteome</keyword>
<dbReference type="Proteomes" id="UP000244384">
    <property type="component" value="Chromosome"/>
</dbReference>
<dbReference type="EMBL" id="CP026952">
    <property type="protein sequence ID" value="AWB91821.1"/>
    <property type="molecule type" value="Genomic_DNA"/>
</dbReference>
<organism evidence="1 2">
    <name type="scientific">Aeromicrobium chenweiae</name>
    <dbReference type="NCBI Taxonomy" id="2079793"/>
    <lineage>
        <taxon>Bacteria</taxon>
        <taxon>Bacillati</taxon>
        <taxon>Actinomycetota</taxon>
        <taxon>Actinomycetes</taxon>
        <taxon>Propionibacteriales</taxon>
        <taxon>Nocardioidaceae</taxon>
        <taxon>Aeromicrobium</taxon>
    </lineage>
</organism>
<proteinExistence type="predicted"/>
<dbReference type="OrthoDB" id="4373027at2"/>
<accession>A0A2S0WKH0</accession>
<dbReference type="KEGG" id="aez:C3E78_06145"/>
<reference evidence="2" key="1">
    <citation type="submission" date="2018-01" db="EMBL/GenBank/DDBJ databases">
        <authorList>
            <person name="Li J."/>
        </authorList>
    </citation>
    <scope>NUCLEOTIDE SEQUENCE [LARGE SCALE GENOMIC DNA]</scope>
    <source>
        <strain evidence="2">592</strain>
    </source>
</reference>
<protein>
    <submittedName>
        <fullName evidence="1">Uncharacterized protein</fullName>
    </submittedName>
</protein>